<dbReference type="SUPFAM" id="SSF47769">
    <property type="entry name" value="SAM/Pointed domain"/>
    <property type="match status" value="1"/>
</dbReference>
<feature type="domain" description="Zinc finger PHD-type" evidence="5">
    <location>
        <begin position="191"/>
        <end position="248"/>
    </location>
</feature>
<keyword evidence="7" id="KW-1185">Reference proteome</keyword>
<evidence type="ECO:0000313" key="7">
    <source>
        <dbReference type="Proteomes" id="UP000192578"/>
    </source>
</evidence>
<keyword evidence="1" id="KW-0479">Metal-binding</keyword>
<dbReference type="EMBL" id="MTYJ01000195">
    <property type="protein sequence ID" value="OWA50551.1"/>
    <property type="molecule type" value="Genomic_DNA"/>
</dbReference>
<feature type="region of interest" description="Disordered" evidence="4">
    <location>
        <begin position="63"/>
        <end position="82"/>
    </location>
</feature>
<comment type="caution">
    <text evidence="6">The sequence shown here is derived from an EMBL/GenBank/DDBJ whole genome shotgun (WGS) entry which is preliminary data.</text>
</comment>
<feature type="region of interest" description="Disordered" evidence="4">
    <location>
        <begin position="1"/>
        <end position="34"/>
    </location>
</feature>
<keyword evidence="3" id="KW-0862">Zinc</keyword>
<organism evidence="6 7">
    <name type="scientific">Hypsibius exemplaris</name>
    <name type="common">Freshwater tardigrade</name>
    <dbReference type="NCBI Taxonomy" id="2072580"/>
    <lineage>
        <taxon>Eukaryota</taxon>
        <taxon>Metazoa</taxon>
        <taxon>Ecdysozoa</taxon>
        <taxon>Tardigrada</taxon>
        <taxon>Eutardigrada</taxon>
        <taxon>Parachela</taxon>
        <taxon>Hypsibioidea</taxon>
        <taxon>Hypsibiidae</taxon>
        <taxon>Hypsibius</taxon>
    </lineage>
</organism>
<dbReference type="InterPro" id="IPR001965">
    <property type="entry name" value="Znf_PHD"/>
</dbReference>
<accession>A0A9X6ND62</accession>
<gene>
    <name evidence="6" type="ORF">BV898_15063</name>
</gene>
<dbReference type="Gene3D" id="3.30.40.10">
    <property type="entry name" value="Zinc/RING finger domain, C3HC4 (zinc finger)"/>
    <property type="match status" value="1"/>
</dbReference>
<dbReference type="SMART" id="SM00249">
    <property type="entry name" value="PHD"/>
    <property type="match status" value="2"/>
</dbReference>
<dbReference type="GO" id="GO:0008270">
    <property type="term" value="F:zinc ion binding"/>
    <property type="evidence" value="ECO:0007669"/>
    <property type="project" value="UniProtKB-KW"/>
</dbReference>
<dbReference type="Gene3D" id="1.10.150.50">
    <property type="entry name" value="Transcription Factor, Ets-1"/>
    <property type="match status" value="1"/>
</dbReference>
<feature type="compositionally biased region" description="Pro residues" evidence="4">
    <location>
        <begin position="63"/>
        <end position="74"/>
    </location>
</feature>
<evidence type="ECO:0000256" key="1">
    <source>
        <dbReference type="ARBA" id="ARBA00022723"/>
    </source>
</evidence>
<keyword evidence="2" id="KW-0863">Zinc-finger</keyword>
<evidence type="ECO:0000259" key="5">
    <source>
        <dbReference type="SMART" id="SM00249"/>
    </source>
</evidence>
<evidence type="ECO:0000256" key="2">
    <source>
        <dbReference type="ARBA" id="ARBA00022771"/>
    </source>
</evidence>
<evidence type="ECO:0000313" key="6">
    <source>
        <dbReference type="EMBL" id="OWA50551.1"/>
    </source>
</evidence>
<sequence length="486" mass="54046">MTMETMSSDPVVVHNHLPTRESSRKRTPKSMGPDFIEEYTTKSQKAARQLALASKIPLPGPLPSIPLPPLPPPVTTSSAGKSKLNSLLERSLSNGGRKLLEEEDLSRVPIGPKLIINKASLLATAIPTEKEKPSCRVCTKKNAIADASADQEGMIRCCTSGCKYAVHRSCSPYQPQLVGDGSRFRCMECRKCELCRKGKIYAIVDLMCTECNEVYHKTCYIDRGISYPTNPYKLDAENREFWKCGCCQVPRLETRPLKKRPREILPTPATPAPSVVAPQTVVTLNGIPATVAGNGSVLIEIPKNTDRGDGGRHPLILDTRRIPKSPKRLRSLKSPKGLKRKKVKLNHDVDFSSPLPEPVMVPTAEGLIPLSDCLPESVRSKLASARIPVQGTELLTLSRKEERRIRTKQEEDSELRQDMALWSVEQCEAYFRDSCPELSQLIVQNDLLGSALVIISRQQFLDLFQLPLGKALNMHAAVCRCRRMYF</sequence>
<dbReference type="AlphaFoldDB" id="A0A9X6ND62"/>
<protein>
    <recommendedName>
        <fullName evidence="5">Zinc finger PHD-type domain-containing protein</fullName>
    </recommendedName>
</protein>
<reference evidence="7" key="1">
    <citation type="submission" date="2017-01" db="EMBL/GenBank/DDBJ databases">
        <title>Comparative genomics of anhydrobiosis in the tardigrade Hypsibius dujardini.</title>
        <authorList>
            <person name="Yoshida Y."/>
            <person name="Koutsovoulos G."/>
            <person name="Laetsch D."/>
            <person name="Stevens L."/>
            <person name="Kumar S."/>
            <person name="Horikawa D."/>
            <person name="Ishino K."/>
            <person name="Komine S."/>
            <person name="Tomita M."/>
            <person name="Blaxter M."/>
            <person name="Arakawa K."/>
        </authorList>
    </citation>
    <scope>NUCLEOTIDE SEQUENCE [LARGE SCALE GENOMIC DNA]</scope>
    <source>
        <strain evidence="7">Z151</strain>
    </source>
</reference>
<evidence type="ECO:0000256" key="4">
    <source>
        <dbReference type="SAM" id="MobiDB-lite"/>
    </source>
</evidence>
<dbReference type="InterPro" id="IPR013761">
    <property type="entry name" value="SAM/pointed_sf"/>
</dbReference>
<name>A0A9X6ND62_HYPEX</name>
<feature type="domain" description="Zinc finger PHD-type" evidence="5">
    <location>
        <begin position="134"/>
        <end position="190"/>
    </location>
</feature>
<dbReference type="Proteomes" id="UP000192578">
    <property type="component" value="Unassembled WGS sequence"/>
</dbReference>
<evidence type="ECO:0000256" key="3">
    <source>
        <dbReference type="ARBA" id="ARBA00022833"/>
    </source>
</evidence>
<dbReference type="OrthoDB" id="5912862at2759"/>
<proteinExistence type="predicted"/>
<dbReference type="InterPro" id="IPR013083">
    <property type="entry name" value="Znf_RING/FYVE/PHD"/>
</dbReference>